<dbReference type="FunFam" id="3.30.460.20:FF:000006">
    <property type="entry name" value="Chromosome 1, whole genome shotgun sequence"/>
    <property type="match status" value="1"/>
</dbReference>
<evidence type="ECO:0000256" key="2">
    <source>
        <dbReference type="ARBA" id="ARBA00009765"/>
    </source>
</evidence>
<accession>A0A316Z4P1</accession>
<dbReference type="GO" id="GO:0016020">
    <property type="term" value="C:membrane"/>
    <property type="evidence" value="ECO:0007669"/>
    <property type="project" value="UniProtKB-SubCell"/>
</dbReference>
<feature type="region of interest" description="Disordered" evidence="6">
    <location>
        <begin position="1"/>
        <end position="47"/>
    </location>
</feature>
<feature type="compositionally biased region" description="Low complexity" evidence="6">
    <location>
        <begin position="569"/>
        <end position="582"/>
    </location>
</feature>
<comment type="subcellular location">
    <subcellularLocation>
        <location evidence="1">Membrane</location>
        <topology evidence="1">Multi-pass membrane protein</topology>
    </subcellularLocation>
</comment>
<dbReference type="InterPro" id="IPR002523">
    <property type="entry name" value="MgTranspt_CorA/ZnTranspt_ZntB"/>
</dbReference>
<evidence type="ECO:0000256" key="4">
    <source>
        <dbReference type="ARBA" id="ARBA00022989"/>
    </source>
</evidence>
<feature type="region of interest" description="Disordered" evidence="6">
    <location>
        <begin position="380"/>
        <end position="413"/>
    </location>
</feature>
<dbReference type="OrthoDB" id="29879at2759"/>
<evidence type="ECO:0000313" key="8">
    <source>
        <dbReference type="EMBL" id="PWN96054.1"/>
    </source>
</evidence>
<dbReference type="GO" id="GO:0015095">
    <property type="term" value="F:magnesium ion transmembrane transporter activity"/>
    <property type="evidence" value="ECO:0007669"/>
    <property type="project" value="InterPro"/>
</dbReference>
<dbReference type="SUPFAM" id="SSF143865">
    <property type="entry name" value="CorA soluble domain-like"/>
    <property type="match status" value="1"/>
</dbReference>
<protein>
    <submittedName>
        <fullName evidence="8">Cora-domain-containing protein</fullName>
    </submittedName>
</protein>
<evidence type="ECO:0000256" key="6">
    <source>
        <dbReference type="SAM" id="MobiDB-lite"/>
    </source>
</evidence>
<dbReference type="RefSeq" id="XP_025596333.1">
    <property type="nucleotide sequence ID" value="XM_025743114.1"/>
</dbReference>
<evidence type="ECO:0000256" key="1">
    <source>
        <dbReference type="ARBA" id="ARBA00004141"/>
    </source>
</evidence>
<dbReference type="InterPro" id="IPR045863">
    <property type="entry name" value="CorA_TM1_TM2"/>
</dbReference>
<evidence type="ECO:0000256" key="5">
    <source>
        <dbReference type="ARBA" id="ARBA00023136"/>
    </source>
</evidence>
<organism evidence="8 9">
    <name type="scientific">Tilletiopsis washingtonensis</name>
    <dbReference type="NCBI Taxonomy" id="58919"/>
    <lineage>
        <taxon>Eukaryota</taxon>
        <taxon>Fungi</taxon>
        <taxon>Dikarya</taxon>
        <taxon>Basidiomycota</taxon>
        <taxon>Ustilaginomycotina</taxon>
        <taxon>Exobasidiomycetes</taxon>
        <taxon>Entylomatales</taxon>
        <taxon>Entylomatales incertae sedis</taxon>
        <taxon>Tilletiopsis</taxon>
    </lineage>
</organism>
<evidence type="ECO:0000256" key="7">
    <source>
        <dbReference type="SAM" id="Phobius"/>
    </source>
</evidence>
<dbReference type="AlphaFoldDB" id="A0A316Z4P1"/>
<dbReference type="PANTHER" id="PTHR21535:SF51">
    <property type="entry name" value="MANGANESE RESISTANCE PROTEIN MNR2"/>
    <property type="match status" value="1"/>
</dbReference>
<dbReference type="Pfam" id="PF01544">
    <property type="entry name" value="CorA"/>
    <property type="match status" value="1"/>
</dbReference>
<keyword evidence="5 7" id="KW-0472">Membrane</keyword>
<evidence type="ECO:0000256" key="3">
    <source>
        <dbReference type="ARBA" id="ARBA00022692"/>
    </source>
</evidence>
<dbReference type="Proteomes" id="UP000245946">
    <property type="component" value="Unassembled WGS sequence"/>
</dbReference>
<dbReference type="STRING" id="58919.A0A316Z4P1"/>
<dbReference type="GeneID" id="37270658"/>
<dbReference type="GO" id="GO:0010961">
    <property type="term" value="P:intracellular magnesium ion homeostasis"/>
    <property type="evidence" value="ECO:0007669"/>
    <property type="project" value="TreeGrafter"/>
</dbReference>
<keyword evidence="3 7" id="KW-0812">Transmembrane</keyword>
<keyword evidence="9" id="KW-1185">Reference proteome</keyword>
<feature type="transmembrane region" description="Helical" evidence="7">
    <location>
        <begin position="956"/>
        <end position="976"/>
    </location>
</feature>
<feature type="region of interest" description="Disordered" evidence="6">
    <location>
        <begin position="195"/>
        <end position="220"/>
    </location>
</feature>
<feature type="region of interest" description="Disordered" evidence="6">
    <location>
        <begin position="468"/>
        <end position="518"/>
    </location>
</feature>
<gene>
    <name evidence="8" type="ORF">FA09DRAFT_331644</name>
</gene>
<comment type="similarity">
    <text evidence="2">Belongs to the CorA metal ion transporter (MIT) (TC 1.A.35) family.</text>
</comment>
<dbReference type="FunFam" id="1.20.58.340:FF:000008">
    <property type="entry name" value="CorA family metal ion transporter"/>
    <property type="match status" value="1"/>
</dbReference>
<dbReference type="Gene3D" id="3.30.460.20">
    <property type="entry name" value="CorA soluble domain-like"/>
    <property type="match status" value="1"/>
</dbReference>
<name>A0A316Z4P1_9BASI</name>
<dbReference type="SUPFAM" id="SSF144083">
    <property type="entry name" value="Magnesium transport protein CorA, transmembrane region"/>
    <property type="match status" value="1"/>
</dbReference>
<dbReference type="PANTHER" id="PTHR21535">
    <property type="entry name" value="MAGNESIUM AND COBALT TRANSPORT PROTEIN/MITOCHONDRIAL IMPORT INNER MEMBRANE TRANSLOCASE SUBUNIT TIM8"/>
    <property type="match status" value="1"/>
</dbReference>
<dbReference type="CDD" id="cd12829">
    <property type="entry name" value="Alr1p-like"/>
    <property type="match status" value="1"/>
</dbReference>
<proteinExistence type="inferred from homology"/>
<feature type="region of interest" description="Disordered" evidence="6">
    <location>
        <begin position="233"/>
        <end position="260"/>
    </location>
</feature>
<reference evidence="8 9" key="1">
    <citation type="journal article" date="2018" name="Mol. Biol. Evol.">
        <title>Broad Genomic Sampling Reveals a Smut Pathogenic Ancestry of the Fungal Clade Ustilaginomycotina.</title>
        <authorList>
            <person name="Kijpornyongpan T."/>
            <person name="Mondo S.J."/>
            <person name="Barry K."/>
            <person name="Sandor L."/>
            <person name="Lee J."/>
            <person name="Lipzen A."/>
            <person name="Pangilinan J."/>
            <person name="LaButti K."/>
            <person name="Hainaut M."/>
            <person name="Henrissat B."/>
            <person name="Grigoriev I.V."/>
            <person name="Spatafora J.W."/>
            <person name="Aime M.C."/>
        </authorList>
    </citation>
    <scope>NUCLEOTIDE SEQUENCE [LARGE SCALE GENOMIC DNA]</scope>
    <source>
        <strain evidence="8 9">MCA 4186</strain>
    </source>
</reference>
<feature type="region of interest" description="Disordered" evidence="6">
    <location>
        <begin position="59"/>
        <end position="88"/>
    </location>
</feature>
<dbReference type="InterPro" id="IPR045861">
    <property type="entry name" value="CorA_cytoplasmic_dom"/>
</dbReference>
<keyword evidence="4 7" id="KW-1133">Transmembrane helix</keyword>
<dbReference type="EMBL" id="KZ819301">
    <property type="protein sequence ID" value="PWN96054.1"/>
    <property type="molecule type" value="Genomic_DNA"/>
</dbReference>
<feature type="region of interest" description="Disordered" evidence="6">
    <location>
        <begin position="561"/>
        <end position="667"/>
    </location>
</feature>
<dbReference type="InterPro" id="IPR044089">
    <property type="entry name" value="Alr1-like"/>
</dbReference>
<evidence type="ECO:0000313" key="9">
    <source>
        <dbReference type="Proteomes" id="UP000245946"/>
    </source>
</evidence>
<dbReference type="Gene3D" id="1.20.58.340">
    <property type="entry name" value="Magnesium transport protein CorA, transmembrane region"/>
    <property type="match status" value="2"/>
</dbReference>
<dbReference type="FunFam" id="1.20.58.340:FF:000006">
    <property type="entry name" value="CorA family metal ion transporter"/>
    <property type="match status" value="1"/>
</dbReference>
<sequence length="984" mass="106178">MSSSGRAVSPPHLSTSPRSGGGSAARVSGEMAHDLLDDARRGSQMEHDLDAARAMSRARANSNVGRSAMPTTSPRSIPYHARHPSDNPDMLPGPAMDFDETRAGSSGNAATMGGTSTSPRHAFTLGNSPAALRHQHFYHHRQGSNTSLDSANHFIDHRSNQLASSYVPSPSRLHSNYSAASNGGAAFGRSLNQRGAATRSPHALRAGMSPGEEAVAEDEGPHVDDIHRAAARRRASRASGARDDADLAVPGTPHTMSRRPSMLEDDVCFPMTTPGDELTHEHLEGGMHHTPRNALGGDEHDHDMHHHHAGQERCPPGYPFTFDLSALETFAAEERTRLEAGATATSSSWAANGLRQRSAATLPIAPRGAEAAQGAERAAAYAVSPDSDDATFYSRRPRRFAPADGTDAGGGSSRYQRKLALFEGGSSATSPPPIPVSGRPTIMGNGLLVTADADRARANSAAADAKTPLLAGGSAPSYDAGRYDEASKQHLPQPQGRSDSFVHPRDRRRNTTAFGARSTTEKPYRFTFYSNALPSTIHARHLAELPAPGQTFEELFSGLVPETPSNEQTRAPTPGETATEEAGSGGSGARPANRQASALSAQLGRMEGNTAPPTGANTPELASAPLGGPAPSVAGQSGFQRASGANLARNSSVPANAGRVIPGGGIRMDQDPEANTWWLDVLSPTDQEMKLLSRVFGIHPLTTEDILMEETREKIELFRNYYLVCFRSFDQDPYSPTYLEPLNMYIIVFREGTLSFHFRATPHPQNVRRRIKQLKDYINVTSDWISYALIDDITDAFGPLIQSIEYEVDSIDELVLILKEAEQSDMLRRIGTCRKKVMGLLRLMGNKADVVKGLAKRCNENWSVAPKSDIGLYLSDIQDHLITMTQNLNHYEKILSRSHSNYLAQISIEMTDANNQINDVLSKLTALGTVIVPMNVITGLWGMNVHVPGQDVTDNLYWFAGIVSFMAVIGIAGYVATIKYLNRT</sequence>
<feature type="compositionally biased region" description="Basic and acidic residues" evidence="6">
    <location>
        <begin position="31"/>
        <end position="47"/>
    </location>
</feature>